<evidence type="ECO:0000256" key="2">
    <source>
        <dbReference type="ARBA" id="ARBA00022771"/>
    </source>
</evidence>
<evidence type="ECO:0000256" key="3">
    <source>
        <dbReference type="ARBA" id="ARBA00022833"/>
    </source>
</evidence>
<dbReference type="InterPro" id="IPR011011">
    <property type="entry name" value="Znf_FYVE_PHD"/>
</dbReference>
<dbReference type="Pfam" id="PF13771">
    <property type="entry name" value="zf-HC5HC2H"/>
    <property type="match status" value="1"/>
</dbReference>
<protein>
    <submittedName>
        <fullName evidence="5">G2/M phase-specific E3 ubiquitin-protein ligase</fullName>
    </submittedName>
</protein>
<dbReference type="PANTHER" id="PTHR12420:SF42">
    <property type="entry name" value="G2_M PHASE-SPECIFIC E3 UBIQUITIN-PROTEIN LIGASE"/>
    <property type="match status" value="1"/>
</dbReference>
<evidence type="ECO:0000313" key="5">
    <source>
        <dbReference type="EMBL" id="CAG6497835.1"/>
    </source>
</evidence>
<dbReference type="AlphaFoldDB" id="A0A8D8G7Z0"/>
<dbReference type="InterPro" id="IPR034732">
    <property type="entry name" value="EPHD"/>
</dbReference>
<name>A0A8D8G7Z0_CULPI</name>
<dbReference type="EMBL" id="HBUE01134105">
    <property type="protein sequence ID" value="CAG6497835.1"/>
    <property type="molecule type" value="Transcribed_RNA"/>
</dbReference>
<sequence length="521" mass="58958">MEISDEFLVDADSFYVGIDRLQYLSCRSCSRFTPFLVYLPPNDGSQHVVFGLQKDQLLFCPGCVPQRQHLLQMYPLLGESVLCDSALLAALQGFEYSNPFYRKYARTARTIVTVETRLGGELPADSFCMALDARFELVRRLFGGVHTLENWKYSGLQEIETVLAAKAAEIRQFYGESQLMKSPVRVEACPVEEEIREEGEVEPLVDVGSSKEECETLNATLQPYVAVDKRFNLTVLSSKSPYSCGICLLTEKDVLRFGEFVEKQQKKDIFRCHYFCLLTGTYIVQNGKETSGVLGFLVNDIYSSFKKYRQNKCCYCGRLSAAVVCVEPGCERSFHYICGVKNNCLTQFSGPNPSYCHEHAPNDHPECHSENQTCWICCEEIGPYNPVASFCSVCPPEHETGETEIGWYHRMCVQKFAFQAGYYFKCPNCFEMNEFTEYARMHGIFVPMRDASWEREKYAFKDIHLSKCSAKGCKVPGQKSRELVGCKACGGATMHMTCAGVNDSSEYVCPDCMDATFIKLF</sequence>
<feature type="domain" description="PHD-type" evidence="4">
    <location>
        <begin position="241"/>
        <end position="360"/>
    </location>
</feature>
<dbReference type="GO" id="GO:0005634">
    <property type="term" value="C:nucleus"/>
    <property type="evidence" value="ECO:0007669"/>
    <property type="project" value="TreeGrafter"/>
</dbReference>
<dbReference type="SUPFAM" id="SSF57903">
    <property type="entry name" value="FYVE/PHD zinc finger"/>
    <property type="match status" value="1"/>
</dbReference>
<dbReference type="InterPro" id="IPR013083">
    <property type="entry name" value="Znf_RING/FYVE/PHD"/>
</dbReference>
<dbReference type="InterPro" id="IPR051188">
    <property type="entry name" value="PHD-type_Zinc_Finger"/>
</dbReference>
<proteinExistence type="predicted"/>
<dbReference type="Gene3D" id="3.30.40.10">
    <property type="entry name" value="Zinc/RING finger domain, C3HC4 (zinc finger)"/>
    <property type="match status" value="2"/>
</dbReference>
<reference evidence="5" key="1">
    <citation type="submission" date="2021-05" db="EMBL/GenBank/DDBJ databases">
        <authorList>
            <person name="Alioto T."/>
            <person name="Alioto T."/>
            <person name="Gomez Garrido J."/>
        </authorList>
    </citation>
    <scope>NUCLEOTIDE SEQUENCE</scope>
</reference>
<dbReference type="PROSITE" id="PS51805">
    <property type="entry name" value="EPHD"/>
    <property type="match status" value="1"/>
</dbReference>
<keyword evidence="3" id="KW-0862">Zinc</keyword>
<organism evidence="5">
    <name type="scientific">Culex pipiens</name>
    <name type="common">House mosquito</name>
    <dbReference type="NCBI Taxonomy" id="7175"/>
    <lineage>
        <taxon>Eukaryota</taxon>
        <taxon>Metazoa</taxon>
        <taxon>Ecdysozoa</taxon>
        <taxon>Arthropoda</taxon>
        <taxon>Hexapoda</taxon>
        <taxon>Insecta</taxon>
        <taxon>Pterygota</taxon>
        <taxon>Neoptera</taxon>
        <taxon>Endopterygota</taxon>
        <taxon>Diptera</taxon>
        <taxon>Nematocera</taxon>
        <taxon>Culicoidea</taxon>
        <taxon>Culicidae</taxon>
        <taxon>Culicinae</taxon>
        <taxon>Culicini</taxon>
        <taxon>Culex</taxon>
        <taxon>Culex</taxon>
    </lineage>
</organism>
<keyword evidence="1" id="KW-0479">Metal-binding</keyword>
<evidence type="ECO:0000256" key="1">
    <source>
        <dbReference type="ARBA" id="ARBA00022723"/>
    </source>
</evidence>
<accession>A0A8D8G7Z0</accession>
<dbReference type="PANTHER" id="PTHR12420">
    <property type="entry name" value="PHD FINGER PROTEIN"/>
    <property type="match status" value="1"/>
</dbReference>
<evidence type="ECO:0000259" key="4">
    <source>
        <dbReference type="PROSITE" id="PS51805"/>
    </source>
</evidence>
<dbReference type="GO" id="GO:0008270">
    <property type="term" value="F:zinc ion binding"/>
    <property type="evidence" value="ECO:0007669"/>
    <property type="project" value="UniProtKB-KW"/>
</dbReference>
<keyword evidence="2" id="KW-0863">Zinc-finger</keyword>